<dbReference type="PANTHER" id="PTHR45641">
    <property type="entry name" value="TETRATRICOPEPTIDE REPEAT PROTEIN (AFU_ORTHOLOGUE AFUA_6G03870)"/>
    <property type="match status" value="1"/>
</dbReference>
<keyword evidence="1" id="KW-0677">Repeat</keyword>
<dbReference type="Proteomes" id="UP001232019">
    <property type="component" value="Chromosome"/>
</dbReference>
<accession>A0AA51ZV57</accession>
<sequence length="1409" mass="163083">MRSLSIFLNFIFFTILVSSIQINCSLGQSVKKYNKYIEKAAKSFEKGKYEKALSLSKKLEQKSTEKFGNQNQFIAVAKLKQAKYNWALGQFTNYYKLNDEAVEISKAANGDNSISHGINLIDASQNMVNYGNYVLAYDYLIQAIEIFEKSPEAGEAYMSDLKLRKAEILTAIGQYNQALKLINQEEPFYLQRTLNKEGNVNKDELERRYQDAARLITLKSNVLRHKGEIRRADSAFSVGENWIKDKLNRRNKYFAEHLYLFAEFLEENGTRELPFSYYSDAYVFSISSNGDHHPQTLKYLEKLIINTINEDNINRALAYYKDLDKILKLNFEKSSSHFVKLASISFISDLKKGKIEKVEKAAQKLTEDKNLLPSDHPINIDLLYTLKDVASAKNQYQNAQQYLKEIVKLKSQLYGDTSINTALSRIDLAHHLLDYSDNFEEAVGIYEREFFGKVENEITSKHYKYVPLLNHLASAYQIDDDYEKASKMLDEALLVTREKYDNQDIDFGKELNLIADLQIKIGEYEKAGENINESLKILENFNSDFNIVHYIMALETYAKLMSIKGFFDESEEALELSQKLYSKSVPSPEYNPLTSSLELASVYMQVGKYSETEEILTPALKNYVALYGKDSRKLILPLTDFGRLELIKGNYTKTEELARRALEISEKIFGIESTKNAPAVLLLGELYETLGDFDKSEEYYSRAITILEKQFGRDHVDVATTISKLAIVMFYEGGEENDDEIQKLLFEAKEIIGKRFSTKSPLYADLLKDMARFFISENKLDEALDYLAQSEEIWIEKAGRRNNIKAADIHILRGDIYYKQRKWREAENEYEESQKVNEKFFNDKHPEYVKATSRLSKVYFMNGDERKAKQYIDEVMLNYNRFIKEYFPALSEREKTKYWNTIKNDYNYFNTIALKFYDRYPEMIESVYNNALKTKGLLLSSSIKMRERILNSNDSTLKQQYFDWLDKKELLSNAISMSSEQLDNEGINVGQLSREVELIEKSLSQQSDLFSEGITQEDLDWKKIRQTLQPNEVAIEMVRFRYFDHYVTDSVVYLMLILKNDTESKPEYVVMENGNDMESKFFNNYRNAIKYRVKDSFSYRNFWEPIEQKIGENKTIYISADGVYNQINLEAIPLQNNQYLIDKANIVLLSNTKDLYLKKSEKENNQEQKSALLFGDPKFYIASRNDYISEFRSGATQISDLPGTQKEINALTELFQKNGWKTSRYTKTEAAEETVKNTKSPNVFHIATHGFFTEKEDRNPDNSFENNQMNQNPLLNTGLMLKGSGDLLAKTRYNYNLEPGILTAYEAMNLNFDKTDLVVLSACETGLGEVHGGEGVYGLQRSFLVAGAETLIMSLFKVSDEATQKLMVSFYEKWLETGDKRNAFIDAKKEIRNEYKDPIYWGAFVMIGL</sequence>
<dbReference type="InterPro" id="IPR024983">
    <property type="entry name" value="CHAT_dom"/>
</dbReference>
<dbReference type="Pfam" id="PF13424">
    <property type="entry name" value="TPR_12"/>
    <property type="match status" value="3"/>
</dbReference>
<dbReference type="PROSITE" id="PS50005">
    <property type="entry name" value="TPR"/>
    <property type="match status" value="1"/>
</dbReference>
<keyword evidence="2 3" id="KW-0802">TPR repeat</keyword>
<dbReference type="EMBL" id="CP129968">
    <property type="protein sequence ID" value="WNB17328.1"/>
    <property type="molecule type" value="Genomic_DNA"/>
</dbReference>
<evidence type="ECO:0000313" key="5">
    <source>
        <dbReference type="EMBL" id="WNB17328.1"/>
    </source>
</evidence>
<gene>
    <name evidence="5" type="ORF">QYS47_33610</name>
</gene>
<evidence type="ECO:0000256" key="3">
    <source>
        <dbReference type="PROSITE-ProRule" id="PRU00339"/>
    </source>
</evidence>
<dbReference type="SUPFAM" id="SSF48452">
    <property type="entry name" value="TPR-like"/>
    <property type="match status" value="3"/>
</dbReference>
<dbReference type="Gene3D" id="1.25.40.10">
    <property type="entry name" value="Tetratricopeptide repeat domain"/>
    <property type="match status" value="5"/>
</dbReference>
<name>A0AA51ZV57_9BACT</name>
<dbReference type="InterPro" id="IPR011990">
    <property type="entry name" value="TPR-like_helical_dom_sf"/>
</dbReference>
<evidence type="ECO:0000259" key="4">
    <source>
        <dbReference type="Pfam" id="PF12770"/>
    </source>
</evidence>
<feature type="repeat" description="TPR" evidence="3">
    <location>
        <begin position="677"/>
        <end position="710"/>
    </location>
</feature>
<evidence type="ECO:0000256" key="1">
    <source>
        <dbReference type="ARBA" id="ARBA00022737"/>
    </source>
</evidence>
<dbReference type="InterPro" id="IPR019734">
    <property type="entry name" value="TPR_rpt"/>
</dbReference>
<proteinExistence type="predicted"/>
<evidence type="ECO:0000256" key="2">
    <source>
        <dbReference type="ARBA" id="ARBA00022803"/>
    </source>
</evidence>
<dbReference type="RefSeq" id="WP_322346775.1">
    <property type="nucleotide sequence ID" value="NZ_CP129968.2"/>
</dbReference>
<feature type="domain" description="CHAT" evidence="4">
    <location>
        <begin position="1099"/>
        <end position="1408"/>
    </location>
</feature>
<dbReference type="Pfam" id="PF12770">
    <property type="entry name" value="CHAT"/>
    <property type="match status" value="1"/>
</dbReference>
<organism evidence="5">
    <name type="scientific">Marivirga arenosa</name>
    <dbReference type="NCBI Taxonomy" id="3059076"/>
    <lineage>
        <taxon>Bacteria</taxon>
        <taxon>Pseudomonadati</taxon>
        <taxon>Bacteroidota</taxon>
        <taxon>Cytophagia</taxon>
        <taxon>Cytophagales</taxon>
        <taxon>Marivirgaceae</taxon>
        <taxon>Marivirga</taxon>
    </lineage>
</organism>
<protein>
    <submittedName>
        <fullName evidence="5">CHAT domain-containing protein</fullName>
    </submittedName>
</protein>
<reference evidence="5" key="1">
    <citation type="submission" date="2023-08" db="EMBL/GenBank/DDBJ databases">
        <title>Comparative genomics and taxonomic characterization of three novel marine species of genus Marivirga.</title>
        <authorList>
            <person name="Muhammad N."/>
            <person name="Kim S.-G."/>
        </authorList>
    </citation>
    <scope>NUCLEOTIDE SEQUENCE</scope>
    <source>
        <strain evidence="5">BKB1-2</strain>
    </source>
</reference>
<dbReference type="PANTHER" id="PTHR45641:SF19">
    <property type="entry name" value="NEPHROCYSTIN-3"/>
    <property type="match status" value="1"/>
</dbReference>
<dbReference type="SMART" id="SM00028">
    <property type="entry name" value="TPR"/>
    <property type="match status" value="8"/>
</dbReference>
<dbReference type="KEGG" id="marp:QYS47_33610"/>